<dbReference type="RefSeq" id="WP_021692755.1">
    <property type="nucleotide sequence ID" value="NZ_BATB01000005.1"/>
</dbReference>
<evidence type="ECO:0000313" key="2">
    <source>
        <dbReference type="Proteomes" id="UP000016566"/>
    </source>
</evidence>
<evidence type="ECO:0000313" key="1">
    <source>
        <dbReference type="EMBL" id="GAD54647.1"/>
    </source>
</evidence>
<organism evidence="1 2">
    <name type="scientific">Limimaricola cinnabarinus LL-001</name>
    <dbReference type="NCBI Taxonomy" id="1337093"/>
    <lineage>
        <taxon>Bacteria</taxon>
        <taxon>Pseudomonadati</taxon>
        <taxon>Pseudomonadota</taxon>
        <taxon>Alphaproteobacteria</taxon>
        <taxon>Rhodobacterales</taxon>
        <taxon>Paracoccaceae</taxon>
        <taxon>Limimaricola</taxon>
    </lineage>
</organism>
<protein>
    <submittedName>
        <fullName evidence="1">Uncharacterized protein</fullName>
    </submittedName>
</protein>
<name>U2Z0M3_9RHOB</name>
<reference evidence="1" key="1">
    <citation type="journal article" date="2013" name="Genome Announc.">
        <title>Draft Genome Sequence of Loktanella cinnabarina LL-001T, Isolated from Deep-Sea Floor Sediment.</title>
        <authorList>
            <person name="Nishi S."/>
            <person name="Tsubouchi T."/>
            <person name="Takaki Y."/>
            <person name="Koyanagi R."/>
            <person name="Satoh N."/>
            <person name="Maruyama T."/>
            <person name="Hatada Y."/>
        </authorList>
    </citation>
    <scope>NUCLEOTIDE SEQUENCE [LARGE SCALE GENOMIC DNA]</scope>
    <source>
        <strain evidence="1">LL-001</strain>
    </source>
</reference>
<dbReference type="Proteomes" id="UP000016566">
    <property type="component" value="Unassembled WGS sequence"/>
</dbReference>
<proteinExistence type="predicted"/>
<comment type="caution">
    <text evidence="1">The sequence shown here is derived from an EMBL/GenBank/DDBJ whole genome shotgun (WGS) entry which is preliminary data.</text>
</comment>
<dbReference type="EMBL" id="BATB01000005">
    <property type="protein sequence ID" value="GAD54647.1"/>
    <property type="molecule type" value="Genomic_DNA"/>
</dbReference>
<gene>
    <name evidence="1" type="ORF">MBELCI_0699</name>
</gene>
<dbReference type="AlphaFoldDB" id="U2Z0M3"/>
<sequence length="53" mass="5621">MNTPAHLIFGAAAFGRPGHARVTAAALLGGWRRTCLSTSWWLGRASSLTCLHA</sequence>
<keyword evidence="2" id="KW-1185">Reference proteome</keyword>
<accession>U2Z0M3</accession>
<dbReference type="STRING" id="1337093.MBELCI_0699"/>